<accession>A0A9P0L5Z5</accession>
<comment type="similarity">
    <text evidence="3">Belongs to the HARBI1 family.</text>
</comment>
<evidence type="ECO:0000256" key="1">
    <source>
        <dbReference type="ARBA" id="ARBA00001968"/>
    </source>
</evidence>
<protein>
    <recommendedName>
        <fullName evidence="8">DDE Tnp4 domain-containing protein</fullName>
    </recommendedName>
</protein>
<gene>
    <name evidence="9" type="ORF">ACAOBT_LOCUS17621</name>
</gene>
<comment type="caution">
    <text evidence="9">The sequence shown here is derived from an EMBL/GenBank/DDBJ whole genome shotgun (WGS) entry which is preliminary data.</text>
</comment>
<keyword evidence="5" id="KW-0479">Metal-binding</keyword>
<dbReference type="GO" id="GO:0004518">
    <property type="term" value="F:nuclease activity"/>
    <property type="evidence" value="ECO:0007669"/>
    <property type="project" value="UniProtKB-KW"/>
</dbReference>
<comment type="subcellular location">
    <subcellularLocation>
        <location evidence="2">Nucleus</location>
    </subcellularLocation>
</comment>
<dbReference type="AlphaFoldDB" id="A0A9P0L5Z5"/>
<comment type="cofactor">
    <cofactor evidence="1">
        <name>a divalent metal cation</name>
        <dbReference type="ChEBI" id="CHEBI:60240"/>
    </cofactor>
</comment>
<dbReference type="GO" id="GO:0005634">
    <property type="term" value="C:nucleus"/>
    <property type="evidence" value="ECO:0007669"/>
    <property type="project" value="UniProtKB-SubCell"/>
</dbReference>
<evidence type="ECO:0000256" key="2">
    <source>
        <dbReference type="ARBA" id="ARBA00004123"/>
    </source>
</evidence>
<evidence type="ECO:0000256" key="5">
    <source>
        <dbReference type="ARBA" id="ARBA00022723"/>
    </source>
</evidence>
<evidence type="ECO:0000256" key="3">
    <source>
        <dbReference type="ARBA" id="ARBA00006958"/>
    </source>
</evidence>
<evidence type="ECO:0000259" key="8">
    <source>
        <dbReference type="Pfam" id="PF13359"/>
    </source>
</evidence>
<reference evidence="9" key="1">
    <citation type="submission" date="2022-03" db="EMBL/GenBank/DDBJ databases">
        <authorList>
            <person name="Sayadi A."/>
        </authorList>
    </citation>
    <scope>NUCLEOTIDE SEQUENCE</scope>
</reference>
<proteinExistence type="inferred from homology"/>
<evidence type="ECO:0000256" key="4">
    <source>
        <dbReference type="ARBA" id="ARBA00022722"/>
    </source>
</evidence>
<sequence length="237" mass="27104">MRMDYDTFMMLHDKVRLDIEKQDTYQRSSISSELRLAITLSFLATGDSYRSLEYLTRVSASTISLLVPHVCQAVYSHLQPEYMKVPCTEDDWKKIADEFRNKWNFPNAIGAIDGKHIEIEAPPNAGSYYFNYKGTHSIVLLALADAECNFLFIDVGCNGRMSDGGIFKNSTLYRELYEDLLNISSDEHLPNCVKPVPYVILGDDAFALSKNLLIPFPRSKFLSAKQKVFNYRLCRAR</sequence>
<keyword evidence="6" id="KW-0378">Hydrolase</keyword>
<dbReference type="InterPro" id="IPR045249">
    <property type="entry name" value="HARBI1-like"/>
</dbReference>
<evidence type="ECO:0000256" key="6">
    <source>
        <dbReference type="ARBA" id="ARBA00022801"/>
    </source>
</evidence>
<dbReference type="InterPro" id="IPR027806">
    <property type="entry name" value="HARBI1_dom"/>
</dbReference>
<dbReference type="Proteomes" id="UP001152888">
    <property type="component" value="Unassembled WGS sequence"/>
</dbReference>
<dbReference type="OrthoDB" id="6741510at2759"/>
<dbReference type="GO" id="GO:0046872">
    <property type="term" value="F:metal ion binding"/>
    <property type="evidence" value="ECO:0007669"/>
    <property type="project" value="UniProtKB-KW"/>
</dbReference>
<name>A0A9P0L5Z5_ACAOB</name>
<evidence type="ECO:0000256" key="7">
    <source>
        <dbReference type="ARBA" id="ARBA00023242"/>
    </source>
</evidence>
<dbReference type="GO" id="GO:0016787">
    <property type="term" value="F:hydrolase activity"/>
    <property type="evidence" value="ECO:0007669"/>
    <property type="project" value="UniProtKB-KW"/>
</dbReference>
<keyword evidence="4" id="KW-0540">Nuclease</keyword>
<feature type="domain" description="DDE Tnp4" evidence="8">
    <location>
        <begin position="112"/>
        <end position="237"/>
    </location>
</feature>
<dbReference type="PANTHER" id="PTHR22930">
    <property type="match status" value="1"/>
</dbReference>
<dbReference type="Pfam" id="PF13359">
    <property type="entry name" value="DDE_Tnp_4"/>
    <property type="match status" value="1"/>
</dbReference>
<evidence type="ECO:0000313" key="9">
    <source>
        <dbReference type="EMBL" id="CAH1987021.1"/>
    </source>
</evidence>
<dbReference type="PANTHER" id="PTHR22930:SF269">
    <property type="entry name" value="NUCLEASE HARBI1-LIKE PROTEIN"/>
    <property type="match status" value="1"/>
</dbReference>
<organism evidence="9 10">
    <name type="scientific">Acanthoscelides obtectus</name>
    <name type="common">Bean weevil</name>
    <name type="synonym">Bruchus obtectus</name>
    <dbReference type="NCBI Taxonomy" id="200917"/>
    <lineage>
        <taxon>Eukaryota</taxon>
        <taxon>Metazoa</taxon>
        <taxon>Ecdysozoa</taxon>
        <taxon>Arthropoda</taxon>
        <taxon>Hexapoda</taxon>
        <taxon>Insecta</taxon>
        <taxon>Pterygota</taxon>
        <taxon>Neoptera</taxon>
        <taxon>Endopterygota</taxon>
        <taxon>Coleoptera</taxon>
        <taxon>Polyphaga</taxon>
        <taxon>Cucujiformia</taxon>
        <taxon>Chrysomeloidea</taxon>
        <taxon>Chrysomelidae</taxon>
        <taxon>Bruchinae</taxon>
        <taxon>Bruchini</taxon>
        <taxon>Acanthoscelides</taxon>
    </lineage>
</organism>
<keyword evidence="7" id="KW-0539">Nucleus</keyword>
<dbReference type="EMBL" id="CAKOFQ010007008">
    <property type="protein sequence ID" value="CAH1987021.1"/>
    <property type="molecule type" value="Genomic_DNA"/>
</dbReference>
<evidence type="ECO:0000313" key="10">
    <source>
        <dbReference type="Proteomes" id="UP001152888"/>
    </source>
</evidence>
<keyword evidence="10" id="KW-1185">Reference proteome</keyword>